<evidence type="ECO:0000313" key="9">
    <source>
        <dbReference type="EMBL" id="NOL52358.1"/>
    </source>
</evidence>
<comment type="caution">
    <text evidence="9">The sequence shown here is derived from an EMBL/GenBank/DDBJ whole genome shotgun (WGS) entry which is preliminary data.</text>
</comment>
<comment type="cofactor">
    <cofactor evidence="1">
        <name>FAD</name>
        <dbReference type="ChEBI" id="CHEBI:57692"/>
    </cofactor>
</comment>
<dbReference type="FunFam" id="2.40.110.10:FF:000011">
    <property type="entry name" value="Acyl-CoA dehydrogenase FadE34"/>
    <property type="match status" value="1"/>
</dbReference>
<evidence type="ECO:0000256" key="4">
    <source>
        <dbReference type="ARBA" id="ARBA00022827"/>
    </source>
</evidence>
<gene>
    <name evidence="9" type="ORF">HKX39_09300</name>
</gene>
<dbReference type="Gene3D" id="1.10.540.10">
    <property type="entry name" value="Acyl-CoA dehydrogenase/oxidase, N-terminal domain"/>
    <property type="match status" value="1"/>
</dbReference>
<comment type="similarity">
    <text evidence="2">Belongs to the acyl-CoA dehydrogenase family.</text>
</comment>
<protein>
    <submittedName>
        <fullName evidence="9">Pimeloyl-CoA dehydrogenase large subunit</fullName>
    </submittedName>
</protein>
<dbReference type="InterPro" id="IPR037069">
    <property type="entry name" value="AcylCoA_DH/ox_N_sf"/>
</dbReference>
<dbReference type="InterPro" id="IPR052161">
    <property type="entry name" value="Mycobact_Acyl-CoA_DH"/>
</dbReference>
<dbReference type="Pfam" id="PF02770">
    <property type="entry name" value="Acyl-CoA_dh_M"/>
    <property type="match status" value="1"/>
</dbReference>
<name>A0A849PA18_9BURK</name>
<dbReference type="InterPro" id="IPR013786">
    <property type="entry name" value="AcylCoA_DH/ox_N"/>
</dbReference>
<dbReference type="Pfam" id="PF02771">
    <property type="entry name" value="Acyl-CoA_dh_N"/>
    <property type="match status" value="1"/>
</dbReference>
<keyword evidence="5" id="KW-0560">Oxidoreductase</keyword>
<evidence type="ECO:0000259" key="7">
    <source>
        <dbReference type="Pfam" id="PF02770"/>
    </source>
</evidence>
<dbReference type="InterPro" id="IPR006091">
    <property type="entry name" value="Acyl-CoA_Oxase/DH_mid-dom"/>
</dbReference>
<dbReference type="InterPro" id="IPR036250">
    <property type="entry name" value="AcylCo_DH-like_C"/>
</dbReference>
<keyword evidence="4" id="KW-0274">FAD</keyword>
<dbReference type="InterPro" id="IPR009075">
    <property type="entry name" value="AcylCo_DH/oxidase_C"/>
</dbReference>
<dbReference type="RefSeq" id="WP_171681048.1">
    <property type="nucleotide sequence ID" value="NZ_JABGBN010000008.1"/>
</dbReference>
<dbReference type="InterPro" id="IPR046373">
    <property type="entry name" value="Acyl-CoA_Oxase/DH_mid-dom_sf"/>
</dbReference>
<dbReference type="Gene3D" id="1.20.140.10">
    <property type="entry name" value="Butyryl-CoA Dehydrogenase, subunit A, domain 3"/>
    <property type="match status" value="1"/>
</dbReference>
<dbReference type="AlphaFoldDB" id="A0A849PA18"/>
<organism evidence="9 10">
    <name type="scientific">Pelistega suis</name>
    <dbReference type="NCBI Taxonomy" id="1631957"/>
    <lineage>
        <taxon>Bacteria</taxon>
        <taxon>Pseudomonadati</taxon>
        <taxon>Pseudomonadota</taxon>
        <taxon>Betaproteobacteria</taxon>
        <taxon>Burkholderiales</taxon>
        <taxon>Alcaligenaceae</taxon>
        <taxon>Pelistega</taxon>
    </lineage>
</organism>
<dbReference type="Proteomes" id="UP000537862">
    <property type="component" value="Unassembled WGS sequence"/>
</dbReference>
<dbReference type="SUPFAM" id="SSF56645">
    <property type="entry name" value="Acyl-CoA dehydrogenase NM domain-like"/>
    <property type="match status" value="1"/>
</dbReference>
<sequence>MDLNLTQEQLAFRDEVRAFLEKTVSDEVRRKIFMNEPLSPEDRIEWQKALYAQGWGAPSWPVEYGGTGWDAVQRHIFDEECARYGAPEQLAFGIKMVAPVIQKYASQEQKDFFLPRIISGQDWWCQGYSEPGAGSDLASLKTSAVRDGDYYVVNGQKTWTTLAQFADWIFCLVRTDPTAKKQEGISFLLIDMKTPGITVRPIIMLDDGHEINEVWFENVRVPAKNLVGEENKGWTYAKFLLGHERTGIARVGRSKAALARLKEMLANRTGNDGKPLIEDVRFRDRVAAVELELQALEITNLKLVSTEGKQHNPGPEASILKVKGSEIQQTLAELASQALGPYGVAHLLDSDEHDNISSAFPTDFEHLTGYSFNVRKTTIYGGSSEVQKGIITRTMLGL</sequence>
<feature type="domain" description="Acyl-CoA dehydrogenase/oxidase C-terminal" evidence="6">
    <location>
        <begin position="231"/>
        <end position="396"/>
    </location>
</feature>
<proteinExistence type="inferred from homology"/>
<reference evidence="9 10" key="1">
    <citation type="submission" date="2020-05" db="EMBL/GenBank/DDBJ databases">
        <authorList>
            <person name="Niu N."/>
        </authorList>
    </citation>
    <scope>NUCLEOTIDE SEQUENCE [LARGE SCALE GENOMIC DNA]</scope>
    <source>
        <strain evidence="9 10">3340-03</strain>
    </source>
</reference>
<evidence type="ECO:0000256" key="3">
    <source>
        <dbReference type="ARBA" id="ARBA00022630"/>
    </source>
</evidence>
<dbReference type="GO" id="GO:0005886">
    <property type="term" value="C:plasma membrane"/>
    <property type="evidence" value="ECO:0007669"/>
    <property type="project" value="TreeGrafter"/>
</dbReference>
<feature type="domain" description="Acyl-CoA oxidase/dehydrogenase middle" evidence="7">
    <location>
        <begin position="125"/>
        <end position="219"/>
    </location>
</feature>
<dbReference type="PANTHER" id="PTHR43292:SF3">
    <property type="entry name" value="ACYL-COA DEHYDROGENASE FADE29"/>
    <property type="match status" value="1"/>
</dbReference>
<keyword evidence="10" id="KW-1185">Reference proteome</keyword>
<evidence type="ECO:0000256" key="1">
    <source>
        <dbReference type="ARBA" id="ARBA00001974"/>
    </source>
</evidence>
<dbReference type="EMBL" id="JABGBN010000008">
    <property type="protein sequence ID" value="NOL52358.1"/>
    <property type="molecule type" value="Genomic_DNA"/>
</dbReference>
<dbReference type="GO" id="GO:0016627">
    <property type="term" value="F:oxidoreductase activity, acting on the CH-CH group of donors"/>
    <property type="evidence" value="ECO:0007669"/>
    <property type="project" value="InterPro"/>
</dbReference>
<dbReference type="Gene3D" id="2.40.110.10">
    <property type="entry name" value="Butyryl-CoA Dehydrogenase, subunit A, domain 2"/>
    <property type="match status" value="1"/>
</dbReference>
<evidence type="ECO:0000259" key="8">
    <source>
        <dbReference type="Pfam" id="PF02771"/>
    </source>
</evidence>
<evidence type="ECO:0000256" key="5">
    <source>
        <dbReference type="ARBA" id="ARBA00023002"/>
    </source>
</evidence>
<dbReference type="InterPro" id="IPR009100">
    <property type="entry name" value="AcylCoA_DH/oxidase_NM_dom_sf"/>
</dbReference>
<dbReference type="GO" id="GO:0050660">
    <property type="term" value="F:flavin adenine dinucleotide binding"/>
    <property type="evidence" value="ECO:0007669"/>
    <property type="project" value="InterPro"/>
</dbReference>
<dbReference type="PANTHER" id="PTHR43292">
    <property type="entry name" value="ACYL-COA DEHYDROGENASE"/>
    <property type="match status" value="1"/>
</dbReference>
<evidence type="ECO:0000256" key="2">
    <source>
        <dbReference type="ARBA" id="ARBA00009347"/>
    </source>
</evidence>
<dbReference type="Pfam" id="PF00441">
    <property type="entry name" value="Acyl-CoA_dh_1"/>
    <property type="match status" value="1"/>
</dbReference>
<feature type="domain" description="Acyl-CoA dehydrogenase/oxidase N-terminal" evidence="8">
    <location>
        <begin position="6"/>
        <end position="121"/>
    </location>
</feature>
<evidence type="ECO:0000313" key="10">
    <source>
        <dbReference type="Proteomes" id="UP000537862"/>
    </source>
</evidence>
<dbReference type="SUPFAM" id="SSF47203">
    <property type="entry name" value="Acyl-CoA dehydrogenase C-terminal domain-like"/>
    <property type="match status" value="1"/>
</dbReference>
<evidence type="ECO:0000259" key="6">
    <source>
        <dbReference type="Pfam" id="PF00441"/>
    </source>
</evidence>
<keyword evidence="3" id="KW-0285">Flavoprotein</keyword>
<accession>A0A849PA18</accession>